<keyword evidence="1" id="KW-0812">Transmembrane</keyword>
<dbReference type="EMBL" id="AE001437">
    <property type="protein sequence ID" value="AAK78971.1"/>
    <property type="molecule type" value="Genomic_DNA"/>
</dbReference>
<evidence type="ECO:0000313" key="2">
    <source>
        <dbReference type="EMBL" id="AAK78971.1"/>
    </source>
</evidence>
<feature type="transmembrane region" description="Helical" evidence="1">
    <location>
        <begin position="43"/>
        <end position="62"/>
    </location>
</feature>
<protein>
    <submittedName>
        <fullName evidence="2">Predicted membrane protein</fullName>
    </submittedName>
</protein>
<gene>
    <name evidence="2" type="ordered locus">CA_C0995</name>
</gene>
<dbReference type="eggNOG" id="ENOG5030U2E">
    <property type="taxonomic scope" value="Bacteria"/>
</dbReference>
<reference evidence="2 3" key="1">
    <citation type="journal article" date="2001" name="J. Bacteriol.">
        <title>Genome sequence and comparative analysis of the solvent-producing bacterium Clostridium acetobutylicum.</title>
        <authorList>
            <person name="Nolling J."/>
            <person name="Breton G."/>
            <person name="Omelchenko M.V."/>
            <person name="Makarova K.S."/>
            <person name="Zeng Q."/>
            <person name="Gibson R."/>
            <person name="Lee H.M."/>
            <person name="Dubois J."/>
            <person name="Qiu D."/>
            <person name="Hitti J."/>
            <person name="Wolf Y.I."/>
            <person name="Tatusov R.L."/>
            <person name="Sabathe F."/>
            <person name="Doucette-Stamm L."/>
            <person name="Soucaille P."/>
            <person name="Daly M.J."/>
            <person name="Bennett G.N."/>
            <person name="Koonin E.V."/>
            <person name="Smith D.R."/>
        </authorList>
    </citation>
    <scope>NUCLEOTIDE SEQUENCE [LARGE SCALE GENOMIC DNA]</scope>
    <source>
        <strain evidence="3">ATCC 824 / DSM 792 / JCM 1419 / LMG 5710 / VKM B-1787</strain>
    </source>
</reference>
<dbReference type="STRING" id="272562.CA_C0995"/>
<dbReference type="HOGENOM" id="CLU_1624282_0_0_9"/>
<name>Q97KC4_CLOAB</name>
<evidence type="ECO:0000313" key="3">
    <source>
        <dbReference type="Proteomes" id="UP000000814"/>
    </source>
</evidence>
<sequence length="165" mass="19754">MKNKLLNASLAFFISFILGPILLYVILKFTVFSYITYFFTKQYIIEMYLWVLILGFILFLILKSSRNFMIYKLSKIPTIKSKVISIKKLKEKSINLGILEIDVDSDDIYIVKFKHNNKTIDKIIQKNDIKSDLRTDEEPYVEYKYWDLMRFLDKFHNITVHTKKN</sequence>
<keyword evidence="1" id="KW-1133">Transmembrane helix</keyword>
<keyword evidence="1" id="KW-0472">Membrane</keyword>
<dbReference type="RefSeq" id="WP_010964313.1">
    <property type="nucleotide sequence ID" value="NC_003030.1"/>
</dbReference>
<dbReference type="AlphaFoldDB" id="Q97KC4"/>
<dbReference type="PATRIC" id="fig|272562.8.peg.1203"/>
<dbReference type="Proteomes" id="UP000000814">
    <property type="component" value="Chromosome"/>
</dbReference>
<keyword evidence="3" id="KW-1185">Reference proteome</keyword>
<proteinExistence type="predicted"/>
<accession>Q97KC4</accession>
<feature type="transmembrane region" description="Helical" evidence="1">
    <location>
        <begin position="12"/>
        <end position="37"/>
    </location>
</feature>
<dbReference type="OrthoDB" id="1907559at2"/>
<organism evidence="2 3">
    <name type="scientific">Clostridium acetobutylicum (strain ATCC 824 / DSM 792 / JCM 1419 / IAM 19013 / LMG 5710 / NBRC 13948 / NRRL B-527 / VKM B-1787 / 2291 / W)</name>
    <dbReference type="NCBI Taxonomy" id="272562"/>
    <lineage>
        <taxon>Bacteria</taxon>
        <taxon>Bacillati</taxon>
        <taxon>Bacillota</taxon>
        <taxon>Clostridia</taxon>
        <taxon>Eubacteriales</taxon>
        <taxon>Clostridiaceae</taxon>
        <taxon>Clostridium</taxon>
    </lineage>
</organism>
<evidence type="ECO:0000256" key="1">
    <source>
        <dbReference type="SAM" id="Phobius"/>
    </source>
</evidence>
<dbReference type="PIR" id="H97022">
    <property type="entry name" value="H97022"/>
</dbReference>
<dbReference type="GeneID" id="44997509"/>
<dbReference type="KEGG" id="cac:CA_C0995"/>